<evidence type="ECO:0000313" key="1">
    <source>
        <dbReference type="EMBL" id="EZQ02413.1"/>
    </source>
</evidence>
<evidence type="ECO:0000313" key="2">
    <source>
        <dbReference type="Proteomes" id="UP000024332"/>
    </source>
</evidence>
<dbReference type="AlphaFoldDB" id="A0A031LLE0"/>
<dbReference type="EMBL" id="JFZT01000050">
    <property type="protein sequence ID" value="EZQ02413.1"/>
    <property type="molecule type" value="Genomic_DNA"/>
</dbReference>
<dbReference type="OrthoDB" id="34684at2157"/>
<proteinExistence type="predicted"/>
<sequence length="180" mass="20816">MKLLGRDITSILTPESRFVLTTTKFIPQFADSYPEFVSTNEYGTKLRELVFIRSPLLHKNDFQVGYRFKVSTSTDGKWYSLRDCRDIVLGIKARKIAELKGITTDIILYGFKNDLEKILIIHDVPIVVKNKRELIEELSRFLMQWNIEVTTIPGKVKILGKLYTKENAKLLDVDYAKLIS</sequence>
<name>A0A031LLE0_9CREN</name>
<dbReference type="RefSeq" id="WP_048100298.1">
    <property type="nucleotide sequence ID" value="NZ_JFZT01000050.1"/>
</dbReference>
<gene>
    <name evidence="1" type="ORF">CM19_10470</name>
</gene>
<keyword evidence="2" id="KW-1185">Reference proteome</keyword>
<dbReference type="Proteomes" id="UP000024332">
    <property type="component" value="Unassembled WGS sequence"/>
</dbReference>
<reference evidence="1 2" key="1">
    <citation type="submission" date="2014-03" db="EMBL/GenBank/DDBJ databases">
        <title>Draft genome sequence of the novel thermoacidophilic archaea Acidianus copahuensis ALE1 strain, isolated from Copahue volcanic area in Neuquen Argentina.</title>
        <authorList>
            <person name="Urbieta M.S."/>
            <person name="Rascovan N."/>
            <person name="Castro C."/>
            <person name="Revale S."/>
            <person name="Giaveno M.A."/>
            <person name="Vazquez M.P."/>
            <person name="Donati E.R."/>
        </authorList>
    </citation>
    <scope>NUCLEOTIDE SEQUENCE [LARGE SCALE GENOMIC DNA]</scope>
    <source>
        <strain evidence="1 2">ALE1</strain>
    </source>
</reference>
<organism evidence="1 2">
    <name type="scientific">Candidatus Acidianus copahuensis</name>
    <dbReference type="NCBI Taxonomy" id="1160895"/>
    <lineage>
        <taxon>Archaea</taxon>
        <taxon>Thermoproteota</taxon>
        <taxon>Thermoprotei</taxon>
        <taxon>Sulfolobales</taxon>
        <taxon>Sulfolobaceae</taxon>
        <taxon>Acidianus</taxon>
    </lineage>
</organism>
<accession>A0A031LLE0</accession>
<protein>
    <submittedName>
        <fullName evidence="1">Uncharacterized protein</fullName>
    </submittedName>
</protein>
<comment type="caution">
    <text evidence="1">The sequence shown here is derived from an EMBL/GenBank/DDBJ whole genome shotgun (WGS) entry which is preliminary data.</text>
</comment>